<dbReference type="PANTHER" id="PTHR47618:SF1">
    <property type="entry name" value="BIFUNCTIONAL OLIGORIBONUCLEASE AND PAP PHOSPHATASE NRNA"/>
    <property type="match status" value="1"/>
</dbReference>
<dbReference type="PANTHER" id="PTHR47618">
    <property type="entry name" value="BIFUNCTIONAL OLIGORIBONUCLEASE AND PAP PHOSPHATASE NRNA"/>
    <property type="match status" value="1"/>
</dbReference>
<evidence type="ECO:0000313" key="4">
    <source>
        <dbReference type="Proteomes" id="UP000243406"/>
    </source>
</evidence>
<reference evidence="4" key="1">
    <citation type="submission" date="2017-02" db="EMBL/GenBank/DDBJ databases">
        <authorList>
            <person name="Varghese N."/>
            <person name="Submissions S."/>
        </authorList>
    </citation>
    <scope>NUCLEOTIDE SEQUENCE [LARGE SCALE GENOMIC DNA]</scope>
    <source>
        <strain evidence="4">ATCC 35199</strain>
    </source>
</reference>
<dbReference type="InterPro" id="IPR003156">
    <property type="entry name" value="DHHA1_dom"/>
</dbReference>
<gene>
    <name evidence="3" type="ORF">SAMN02745120_0413</name>
</gene>
<proteinExistence type="predicted"/>
<dbReference type="Gene3D" id="3.10.310.30">
    <property type="match status" value="1"/>
</dbReference>
<dbReference type="InterPro" id="IPR051319">
    <property type="entry name" value="Oligoribo/pAp-PDE_c-di-AMP_PDE"/>
</dbReference>
<evidence type="ECO:0000259" key="1">
    <source>
        <dbReference type="Pfam" id="PF01368"/>
    </source>
</evidence>
<dbReference type="Pfam" id="PF01368">
    <property type="entry name" value="DHH"/>
    <property type="match status" value="1"/>
</dbReference>
<dbReference type="EMBL" id="FUYN01000001">
    <property type="protein sequence ID" value="SKB26381.1"/>
    <property type="molecule type" value="Genomic_DNA"/>
</dbReference>
<dbReference type="InterPro" id="IPR001667">
    <property type="entry name" value="DDH_dom"/>
</dbReference>
<evidence type="ECO:0000313" key="3">
    <source>
        <dbReference type="EMBL" id="SKB26381.1"/>
    </source>
</evidence>
<dbReference type="Gene3D" id="3.90.1640.10">
    <property type="entry name" value="inorganic pyrophosphatase (n-terminal core)"/>
    <property type="match status" value="1"/>
</dbReference>
<protein>
    <submittedName>
        <fullName evidence="3">Phosphoesterase RecJ domain-containing protein</fullName>
    </submittedName>
</protein>
<keyword evidence="4" id="KW-1185">Reference proteome</keyword>
<evidence type="ECO:0000259" key="2">
    <source>
        <dbReference type="Pfam" id="PF02272"/>
    </source>
</evidence>
<organism evidence="3 4">
    <name type="scientific">Acetoanaerobium noterae</name>
    <dbReference type="NCBI Taxonomy" id="745369"/>
    <lineage>
        <taxon>Bacteria</taxon>
        <taxon>Bacillati</taxon>
        <taxon>Bacillota</taxon>
        <taxon>Clostridia</taxon>
        <taxon>Peptostreptococcales</taxon>
        <taxon>Filifactoraceae</taxon>
        <taxon>Acetoanaerobium</taxon>
    </lineage>
</organism>
<dbReference type="Proteomes" id="UP000243406">
    <property type="component" value="Unassembled WGS sequence"/>
</dbReference>
<dbReference type="RefSeq" id="WP_079588402.1">
    <property type="nucleotide sequence ID" value="NZ_FUYN01000001.1"/>
</dbReference>
<feature type="domain" description="DDH" evidence="1">
    <location>
        <begin position="14"/>
        <end position="158"/>
    </location>
</feature>
<feature type="domain" description="DHHA1" evidence="2">
    <location>
        <begin position="233"/>
        <end position="320"/>
    </location>
</feature>
<sequence>MNQIIDVINSSKTFIITSHVAPDGDNVGSSLALTWFLRAMGKESYYVLNDSFPQNLAFLYGNEKILESSELSKQILSSEYTLIALDCGDINRLAIGKDIINTASSLINIDHHQSNNRFGDYNYVVTDASSTSELVYNLVSKIDSNLISPKIAQALYTGLVTDTGRFQYDNASISAFLMAADLLSKGADKQEVTRNIYQSDSYDYVRLSAETVSTLEKEGIFSFMILETKMLEKYGVSYEDTEDLVNYTVNLDGVELGILFKERGPKHVKVSFRSKQFINVNEIASKFDGGGHMRAAGCTINNSLQEAVAMVLNYIREYLKEHGWNH</sequence>
<dbReference type="SUPFAM" id="SSF64182">
    <property type="entry name" value="DHH phosphoesterases"/>
    <property type="match status" value="1"/>
</dbReference>
<dbReference type="InterPro" id="IPR038763">
    <property type="entry name" value="DHH_sf"/>
</dbReference>
<dbReference type="GO" id="GO:0003676">
    <property type="term" value="F:nucleic acid binding"/>
    <property type="evidence" value="ECO:0007669"/>
    <property type="project" value="InterPro"/>
</dbReference>
<dbReference type="OrthoDB" id="9803668at2"/>
<name>A0A1T4ZUE6_9FIRM</name>
<dbReference type="AlphaFoldDB" id="A0A1T4ZUE6"/>
<dbReference type="Pfam" id="PF02272">
    <property type="entry name" value="DHHA1"/>
    <property type="match status" value="1"/>
</dbReference>
<accession>A0A1T4ZUE6</accession>